<dbReference type="Pfam" id="PF17853">
    <property type="entry name" value="GGDEF_2"/>
    <property type="match status" value="1"/>
</dbReference>
<evidence type="ECO:0000256" key="1">
    <source>
        <dbReference type="ARBA" id="ARBA00006754"/>
    </source>
</evidence>
<dbReference type="RefSeq" id="WP_193926335.1">
    <property type="nucleotide sequence ID" value="NZ_JADEYC010000001.1"/>
</dbReference>
<evidence type="ECO:0000313" key="6">
    <source>
        <dbReference type="Proteomes" id="UP000598360"/>
    </source>
</evidence>
<organism evidence="5 6">
    <name type="scientific">Saccharopolyspora montiporae</name>
    <dbReference type="NCBI Taxonomy" id="2781240"/>
    <lineage>
        <taxon>Bacteria</taxon>
        <taxon>Bacillati</taxon>
        <taxon>Actinomycetota</taxon>
        <taxon>Actinomycetes</taxon>
        <taxon>Pseudonocardiales</taxon>
        <taxon>Pseudonocardiaceae</taxon>
        <taxon>Saccharopolyspora</taxon>
    </lineage>
</organism>
<dbReference type="Proteomes" id="UP000598360">
    <property type="component" value="Unassembled WGS sequence"/>
</dbReference>
<name>A0A929FYN2_9PSEU</name>
<feature type="domain" description="PucR C-terminal helix-turn-helix" evidence="2">
    <location>
        <begin position="348"/>
        <end position="400"/>
    </location>
</feature>
<feature type="domain" description="CdaR GGDEF-like" evidence="4">
    <location>
        <begin position="181"/>
        <end position="297"/>
    </location>
</feature>
<gene>
    <name evidence="5" type="ORF">IQ251_00285</name>
</gene>
<sequence>MSGSQATTLTPWLHEFVAASLCDDVVEKFVRHVNDGILAQTPEIADDPLLLQDLDTGTRAQWRAFLGVVTDADYHHDLPAQAGSLARSLARRGMDLGILLKIYRAANQLVFQYFSEVVRQYTGDSPSRDEVLIFIWSRAGQWIDDSIELLIETFYEERRRVHQGTRARRTAMIEALLHGSSLDVDEATRELGHALRDWQTALVIWADDSGHTTDSDLLDVCALAADALAAAPALAHVVGTHDARCWIATPDTPDLDALTQLEAPLRQRGMRMAVGGPSRGVIGFRDSHAEAVAAHRISTSAVRCHTLVSYRDVELPFLVANNREFAERMVLREVGPLCAPDKNLTPIRETVRTFLANRDTNLVARKLFVHKNTVRYRLNRAEELIGHPLTERSGLVELALRYIEVFGAPDPRER</sequence>
<evidence type="ECO:0000259" key="4">
    <source>
        <dbReference type="Pfam" id="PF17853"/>
    </source>
</evidence>
<protein>
    <submittedName>
        <fullName evidence="5">Helix-turn-helix domain-containing protein</fullName>
    </submittedName>
</protein>
<accession>A0A929FYN2</accession>
<evidence type="ECO:0000259" key="2">
    <source>
        <dbReference type="Pfam" id="PF13556"/>
    </source>
</evidence>
<comment type="similarity">
    <text evidence="1">Belongs to the CdaR family.</text>
</comment>
<dbReference type="AlphaFoldDB" id="A0A929FYN2"/>
<dbReference type="PANTHER" id="PTHR33744:SF1">
    <property type="entry name" value="DNA-BINDING TRANSCRIPTIONAL ACTIVATOR ADER"/>
    <property type="match status" value="1"/>
</dbReference>
<dbReference type="InterPro" id="IPR025751">
    <property type="entry name" value="RsbRD_N_dom"/>
</dbReference>
<evidence type="ECO:0000313" key="5">
    <source>
        <dbReference type="EMBL" id="MBE9372877.1"/>
    </source>
</evidence>
<proteinExistence type="inferred from homology"/>
<dbReference type="InterPro" id="IPR025736">
    <property type="entry name" value="PucR_C-HTH_dom"/>
</dbReference>
<dbReference type="Pfam" id="PF14361">
    <property type="entry name" value="RsbRD_N"/>
    <property type="match status" value="1"/>
</dbReference>
<reference evidence="5" key="1">
    <citation type="submission" date="2020-10" db="EMBL/GenBank/DDBJ databases">
        <title>Diversity and distribution of actinomycetes associated with coral in the coast of Hainan.</title>
        <authorList>
            <person name="Li F."/>
        </authorList>
    </citation>
    <scope>NUCLEOTIDE SEQUENCE</scope>
    <source>
        <strain evidence="5">HNM0983</strain>
    </source>
</reference>
<dbReference type="InterPro" id="IPR042070">
    <property type="entry name" value="PucR_C-HTH_sf"/>
</dbReference>
<comment type="caution">
    <text evidence="5">The sequence shown here is derived from an EMBL/GenBank/DDBJ whole genome shotgun (WGS) entry which is preliminary data.</text>
</comment>
<feature type="domain" description="RsbT co-antagonist protein RsbRD N-terminal" evidence="3">
    <location>
        <begin position="33"/>
        <end position="169"/>
    </location>
</feature>
<dbReference type="InterPro" id="IPR041522">
    <property type="entry name" value="CdaR_GGDEF"/>
</dbReference>
<dbReference type="Pfam" id="PF13556">
    <property type="entry name" value="HTH_30"/>
    <property type="match status" value="1"/>
</dbReference>
<dbReference type="EMBL" id="JADEYC010000001">
    <property type="protein sequence ID" value="MBE9372877.1"/>
    <property type="molecule type" value="Genomic_DNA"/>
</dbReference>
<dbReference type="PANTHER" id="PTHR33744">
    <property type="entry name" value="CARBOHYDRATE DIACID REGULATOR"/>
    <property type="match status" value="1"/>
</dbReference>
<dbReference type="Gene3D" id="1.10.10.2840">
    <property type="entry name" value="PucR C-terminal helix-turn-helix domain"/>
    <property type="match status" value="1"/>
</dbReference>
<dbReference type="InterPro" id="IPR051448">
    <property type="entry name" value="CdaR-like_regulators"/>
</dbReference>
<evidence type="ECO:0000259" key="3">
    <source>
        <dbReference type="Pfam" id="PF14361"/>
    </source>
</evidence>
<keyword evidence="6" id="KW-1185">Reference proteome</keyword>